<dbReference type="GO" id="GO:0016740">
    <property type="term" value="F:transferase activity"/>
    <property type="evidence" value="ECO:0007669"/>
    <property type="project" value="InterPro"/>
</dbReference>
<organism evidence="3 4">
    <name type="scientific">Desulfonema limicola</name>
    <dbReference type="NCBI Taxonomy" id="45656"/>
    <lineage>
        <taxon>Bacteria</taxon>
        <taxon>Pseudomonadati</taxon>
        <taxon>Thermodesulfobacteriota</taxon>
        <taxon>Desulfobacteria</taxon>
        <taxon>Desulfobacterales</taxon>
        <taxon>Desulfococcaceae</taxon>
        <taxon>Desulfonema</taxon>
    </lineage>
</organism>
<dbReference type="AlphaFoldDB" id="A0A975B9V7"/>
<reference evidence="3" key="1">
    <citation type="journal article" date="2021" name="Microb. Physiol.">
        <title>Proteogenomic Insights into the Physiology of Marine, Sulfate-Reducing, Filamentous Desulfonema limicola and Desulfonema magnum.</title>
        <authorList>
            <person name="Schnaars V."/>
            <person name="Wohlbrand L."/>
            <person name="Scheve S."/>
            <person name="Hinrichs C."/>
            <person name="Reinhardt R."/>
            <person name="Rabus R."/>
        </authorList>
    </citation>
    <scope>NUCLEOTIDE SEQUENCE</scope>
    <source>
        <strain evidence="3">5ac10</strain>
    </source>
</reference>
<dbReference type="NCBIfam" id="TIGR03965">
    <property type="entry name" value="mycofact_glyco"/>
    <property type="match status" value="1"/>
</dbReference>
<accession>A0A975B9V7</accession>
<keyword evidence="1" id="KW-1133">Transmembrane helix</keyword>
<dbReference type="InterPro" id="IPR001173">
    <property type="entry name" value="Glyco_trans_2-like"/>
</dbReference>
<dbReference type="InterPro" id="IPR050834">
    <property type="entry name" value="Glycosyltransf_2"/>
</dbReference>
<dbReference type="EMBL" id="CP061799">
    <property type="protein sequence ID" value="QTA81443.1"/>
    <property type="molecule type" value="Genomic_DNA"/>
</dbReference>
<protein>
    <submittedName>
        <fullName evidence="3">Mycofactocin biosynthesis glycosyltransferase</fullName>
    </submittedName>
</protein>
<keyword evidence="4" id="KW-1185">Reference proteome</keyword>
<feature type="transmembrane region" description="Helical" evidence="1">
    <location>
        <begin position="388"/>
        <end position="406"/>
    </location>
</feature>
<feature type="transmembrane region" description="Helical" evidence="1">
    <location>
        <begin position="418"/>
        <end position="445"/>
    </location>
</feature>
<feature type="domain" description="Glycosyltransferase 2-like" evidence="2">
    <location>
        <begin position="106"/>
        <end position="267"/>
    </location>
</feature>
<keyword evidence="1" id="KW-0472">Membrane</keyword>
<gene>
    <name evidence="3" type="primary">mftF</name>
    <name evidence="3" type="ORF">dnl_37780</name>
</gene>
<feature type="transmembrane region" description="Helical" evidence="1">
    <location>
        <begin position="348"/>
        <end position="367"/>
    </location>
</feature>
<dbReference type="Pfam" id="PF00535">
    <property type="entry name" value="Glycos_transf_2"/>
    <property type="match status" value="1"/>
</dbReference>
<evidence type="ECO:0000313" key="4">
    <source>
        <dbReference type="Proteomes" id="UP000663720"/>
    </source>
</evidence>
<dbReference type="RefSeq" id="WP_207687476.1">
    <property type="nucleotide sequence ID" value="NZ_CP061799.1"/>
</dbReference>
<proteinExistence type="predicted"/>
<name>A0A975B9V7_9BACT</name>
<dbReference type="InterPro" id="IPR023981">
    <property type="entry name" value="MftF"/>
</dbReference>
<dbReference type="Gene3D" id="3.90.550.10">
    <property type="entry name" value="Spore Coat Polysaccharide Biosynthesis Protein SpsA, Chain A"/>
    <property type="match status" value="1"/>
</dbReference>
<sequence length="499" mass="57978">MNQKKPFDTPPEYRLRSSADYKVMSAGDLVLILSFPLKLVYINQFWKPVLDCFVSHEFSFLESIAEKCPEISSHQIEFFLNDLVRKGFFEQRGFPVVKDEELPFVSIIIPVRNRPKDISACLQSLEKLDYPPEKKEIIVIDDASDDNTPATVKNFSGVKLIGLEVHSQASFCRNCGAKAAKGDILAFIDSDCLAESSWLRELVPAFRDQSLGALGGLVDSYYEEKYLDQYEKVKSALKIGSWFKRSMDNERFFYVPTCNFLVRREIFLNLDGLKQELHVGEDVDFCWRLQDSGSILEYRPVGRVFHKHRNSPLPFCSRRFDYGTSEPLLQKIHPDRIKKLYLPPHESLFWMLLSLSLFFKSFMLLILCTGIFVSDTLNRYTKLQKRKLPISFLTICKAVIRSYLSFLYHCCSFVSRYYLIFAILLLPFVPKFAALIFCMHLTAGIAEYRIKEAEMNLFIFLFFFSLEQLSYQSGVWWGCIRHKNINPLLPRVVHTRDKI</sequence>
<dbReference type="PANTHER" id="PTHR43685">
    <property type="entry name" value="GLYCOSYLTRANSFERASE"/>
    <property type="match status" value="1"/>
</dbReference>
<dbReference type="InterPro" id="IPR029044">
    <property type="entry name" value="Nucleotide-diphossugar_trans"/>
</dbReference>
<evidence type="ECO:0000259" key="2">
    <source>
        <dbReference type="Pfam" id="PF00535"/>
    </source>
</evidence>
<dbReference type="SUPFAM" id="SSF53448">
    <property type="entry name" value="Nucleotide-diphospho-sugar transferases"/>
    <property type="match status" value="1"/>
</dbReference>
<dbReference type="KEGG" id="dli:dnl_37780"/>
<dbReference type="PANTHER" id="PTHR43685:SF2">
    <property type="entry name" value="GLYCOSYLTRANSFERASE 2-LIKE DOMAIN-CONTAINING PROTEIN"/>
    <property type="match status" value="1"/>
</dbReference>
<dbReference type="Proteomes" id="UP000663720">
    <property type="component" value="Chromosome"/>
</dbReference>
<keyword evidence="1" id="KW-0812">Transmembrane</keyword>
<evidence type="ECO:0000313" key="3">
    <source>
        <dbReference type="EMBL" id="QTA81443.1"/>
    </source>
</evidence>
<evidence type="ECO:0000256" key="1">
    <source>
        <dbReference type="SAM" id="Phobius"/>
    </source>
</evidence>